<dbReference type="GO" id="GO:0004497">
    <property type="term" value="F:monooxygenase activity"/>
    <property type="evidence" value="ECO:0007669"/>
    <property type="project" value="UniProtKB-KW"/>
</dbReference>
<evidence type="ECO:0000256" key="7">
    <source>
        <dbReference type="ARBA" id="ARBA00023033"/>
    </source>
</evidence>
<dbReference type="PANTHER" id="PTHR46206">
    <property type="entry name" value="CYTOCHROME P450"/>
    <property type="match status" value="1"/>
</dbReference>
<comment type="similarity">
    <text evidence="2 9">Belongs to the cytochrome P450 family.</text>
</comment>
<evidence type="ECO:0000256" key="2">
    <source>
        <dbReference type="ARBA" id="ARBA00010617"/>
    </source>
</evidence>
<accession>A0A484FR61</accession>
<evidence type="ECO:0000256" key="8">
    <source>
        <dbReference type="PIRSR" id="PIRSR602403-1"/>
    </source>
</evidence>
<evidence type="ECO:0000256" key="1">
    <source>
        <dbReference type="ARBA" id="ARBA00001971"/>
    </source>
</evidence>
<sequence length="576" mass="65232">MTTYHSIYSPGIPDMRTKPTSKADILRLHVCVRFLPSWICPITRDIGRVLFTGKGLIAVGDDCKLSNVRYFPSNLQKPSPNRQVQVISRDALVYLSFFLVGAVSVATFLLRQSSSPDLSGFPTAVEDPGDSSPEIKSLIALGPVGRTIQASYDKYKAPFVMKLSLGTSIILPHRYIDDFKNNKDFDNHDFVIEMFQTKIPGLHPVDITTHDDRIFPAEEASTAVNRYFSGTGDWQENPIYEPIVEVMSSLVSLAFVGSDFQQRDEWRALTSAYIGKLFPAHHVMRSWPRWSRKYVHWFLPELQDVRARLKEINHLLEPHVQRRIVAREQRQRDGKQPLKSLDSVDWALDAAKGRPFDVVGCQLALTIAALHTSSNTTWNSLLDIVYDQEIIQPLREEIIRVVQEDGGLQTVSIAKLDLLDSCMKESQRMHPIQYGVMGRRVRKTTQLHDGTRIPKGVITIVAPPAMLDADVFENPGKWDGYRFLKKRQQPGEEKKWLFAATCPEQYAFGTGAHACPGRHFAGTNIKLILAHLLMRYDWKRPEGAGRRPDPIEISLDWAVDPSAKLAWKPRSPEVTL</sequence>
<dbReference type="InterPro" id="IPR017972">
    <property type="entry name" value="Cyt_P450_CS"/>
</dbReference>
<dbReference type="InterPro" id="IPR002403">
    <property type="entry name" value="Cyt_P450_E_grp-IV"/>
</dbReference>
<dbReference type="Gene3D" id="1.10.630.10">
    <property type="entry name" value="Cytochrome P450"/>
    <property type="match status" value="1"/>
</dbReference>
<keyword evidence="10" id="KW-1133">Transmembrane helix</keyword>
<dbReference type="GO" id="GO:0016705">
    <property type="term" value="F:oxidoreductase activity, acting on paired donors, with incorporation or reduction of molecular oxygen"/>
    <property type="evidence" value="ECO:0007669"/>
    <property type="project" value="InterPro"/>
</dbReference>
<dbReference type="AlphaFoldDB" id="A0A484FR61"/>
<keyword evidence="5 9" id="KW-0560">Oxidoreductase</keyword>
<dbReference type="GO" id="GO:0005506">
    <property type="term" value="F:iron ion binding"/>
    <property type="evidence" value="ECO:0007669"/>
    <property type="project" value="InterPro"/>
</dbReference>
<evidence type="ECO:0000256" key="3">
    <source>
        <dbReference type="ARBA" id="ARBA00022617"/>
    </source>
</evidence>
<comment type="caution">
    <text evidence="11">The sequence shown here is derived from an EMBL/GenBank/DDBJ whole genome shotgun (WGS) entry which is preliminary data.</text>
</comment>
<reference evidence="12" key="1">
    <citation type="journal article" date="2013" name="New Phytol.">
        <title>Comparative genomic and transcriptomic analyses reveal the hemibiotrophic stage shift of Colletotrichum fungi.</title>
        <authorList>
            <person name="Gan P."/>
            <person name="Ikeda K."/>
            <person name="Irieda H."/>
            <person name="Narusaka M."/>
            <person name="O'Connell R.J."/>
            <person name="Narusaka Y."/>
            <person name="Takano Y."/>
            <person name="Kubo Y."/>
            <person name="Shirasu K."/>
        </authorList>
    </citation>
    <scope>NUCLEOTIDE SEQUENCE [LARGE SCALE GENOMIC DNA]</scope>
    <source>
        <strain evidence="12">104-T / ATCC 96160 / CBS 514.97 / LARS 414 / MAFF 240422</strain>
    </source>
</reference>
<name>A0A484FR61_COLOR</name>
<evidence type="ECO:0000313" key="12">
    <source>
        <dbReference type="Proteomes" id="UP000014480"/>
    </source>
</evidence>
<evidence type="ECO:0000313" key="11">
    <source>
        <dbReference type="EMBL" id="TDZ20185.1"/>
    </source>
</evidence>
<keyword evidence="7 9" id="KW-0503">Monooxygenase</keyword>
<protein>
    <submittedName>
        <fullName evidence="11">Cytochrome P450 monooygenase 1</fullName>
    </submittedName>
</protein>
<keyword evidence="3 8" id="KW-0349">Heme</keyword>
<dbReference type="PANTHER" id="PTHR46206:SF2">
    <property type="entry name" value="CYTOCHROME P450 MONOOXYGENASE AUSG-RELATED"/>
    <property type="match status" value="1"/>
</dbReference>
<dbReference type="Pfam" id="PF00067">
    <property type="entry name" value="p450"/>
    <property type="match status" value="1"/>
</dbReference>
<keyword evidence="6 8" id="KW-0408">Iron</keyword>
<keyword evidence="10" id="KW-0472">Membrane</keyword>
<dbReference type="SUPFAM" id="SSF48264">
    <property type="entry name" value="Cytochrome P450"/>
    <property type="match status" value="1"/>
</dbReference>
<gene>
    <name evidence="11" type="primary">P450-1-9</name>
    <name evidence="11" type="ORF">Cob_v006958</name>
</gene>
<evidence type="ECO:0000256" key="4">
    <source>
        <dbReference type="ARBA" id="ARBA00022723"/>
    </source>
</evidence>
<dbReference type="STRING" id="1213857.A0A484FR61"/>
<evidence type="ECO:0000256" key="9">
    <source>
        <dbReference type="RuleBase" id="RU000461"/>
    </source>
</evidence>
<keyword evidence="12" id="KW-1185">Reference proteome</keyword>
<dbReference type="OrthoDB" id="1844152at2759"/>
<keyword evidence="4 8" id="KW-0479">Metal-binding</keyword>
<dbReference type="InterPro" id="IPR001128">
    <property type="entry name" value="Cyt_P450"/>
</dbReference>
<feature type="binding site" description="axial binding residue" evidence="8">
    <location>
        <position position="515"/>
    </location>
    <ligand>
        <name>heme</name>
        <dbReference type="ChEBI" id="CHEBI:30413"/>
    </ligand>
    <ligandPart>
        <name>Fe</name>
        <dbReference type="ChEBI" id="CHEBI:18248"/>
    </ligandPart>
</feature>
<dbReference type="CDD" id="cd11041">
    <property type="entry name" value="CYP503A1-like"/>
    <property type="match status" value="1"/>
</dbReference>
<evidence type="ECO:0000256" key="6">
    <source>
        <dbReference type="ARBA" id="ARBA00023004"/>
    </source>
</evidence>
<evidence type="ECO:0000256" key="5">
    <source>
        <dbReference type="ARBA" id="ARBA00023002"/>
    </source>
</evidence>
<keyword evidence="10" id="KW-0812">Transmembrane</keyword>
<dbReference type="Proteomes" id="UP000014480">
    <property type="component" value="Unassembled WGS sequence"/>
</dbReference>
<dbReference type="PRINTS" id="PR00465">
    <property type="entry name" value="EP450IV"/>
</dbReference>
<dbReference type="GO" id="GO:0020037">
    <property type="term" value="F:heme binding"/>
    <property type="evidence" value="ECO:0007669"/>
    <property type="project" value="InterPro"/>
</dbReference>
<proteinExistence type="inferred from homology"/>
<reference evidence="12" key="2">
    <citation type="journal article" date="2019" name="Mol. Plant Microbe Interact.">
        <title>Genome sequence resources for four phytopathogenic fungi from the Colletotrichum orbiculare species complex.</title>
        <authorList>
            <person name="Gan P."/>
            <person name="Tsushima A."/>
            <person name="Narusaka M."/>
            <person name="Narusaka Y."/>
            <person name="Takano Y."/>
            <person name="Kubo Y."/>
            <person name="Shirasu K."/>
        </authorList>
    </citation>
    <scope>GENOME REANNOTATION</scope>
    <source>
        <strain evidence="12">104-T / ATCC 96160 / CBS 514.97 / LARS 414 / MAFF 240422</strain>
    </source>
</reference>
<dbReference type="PROSITE" id="PS00086">
    <property type="entry name" value="CYTOCHROME_P450"/>
    <property type="match status" value="1"/>
</dbReference>
<organism evidence="11 12">
    <name type="scientific">Colletotrichum orbiculare (strain 104-T / ATCC 96160 / CBS 514.97 / LARS 414 / MAFF 240422)</name>
    <name type="common">Cucumber anthracnose fungus</name>
    <name type="synonym">Colletotrichum lagenarium</name>
    <dbReference type="NCBI Taxonomy" id="1213857"/>
    <lineage>
        <taxon>Eukaryota</taxon>
        <taxon>Fungi</taxon>
        <taxon>Dikarya</taxon>
        <taxon>Ascomycota</taxon>
        <taxon>Pezizomycotina</taxon>
        <taxon>Sordariomycetes</taxon>
        <taxon>Hypocreomycetidae</taxon>
        <taxon>Glomerellales</taxon>
        <taxon>Glomerellaceae</taxon>
        <taxon>Colletotrichum</taxon>
        <taxon>Colletotrichum orbiculare species complex</taxon>
    </lineage>
</organism>
<dbReference type="EMBL" id="AMCV02000018">
    <property type="protein sequence ID" value="TDZ20185.1"/>
    <property type="molecule type" value="Genomic_DNA"/>
</dbReference>
<feature type="transmembrane region" description="Helical" evidence="10">
    <location>
        <begin position="91"/>
        <end position="110"/>
    </location>
</feature>
<evidence type="ECO:0000256" key="10">
    <source>
        <dbReference type="SAM" id="Phobius"/>
    </source>
</evidence>
<dbReference type="InterPro" id="IPR036396">
    <property type="entry name" value="Cyt_P450_sf"/>
</dbReference>
<comment type="cofactor">
    <cofactor evidence="1 8">
        <name>heme</name>
        <dbReference type="ChEBI" id="CHEBI:30413"/>
    </cofactor>
</comment>